<comment type="caution">
    <text evidence="2">The sequence shown here is derived from an EMBL/GenBank/DDBJ whole genome shotgun (WGS) entry which is preliminary data.</text>
</comment>
<evidence type="ECO:0000313" key="3">
    <source>
        <dbReference type="Proteomes" id="UP001570417"/>
    </source>
</evidence>
<reference evidence="2 3" key="1">
    <citation type="journal article" date="2024" name="ISME J.">
        <title>Tailless and filamentous prophages are predominant in marine Vibrio.</title>
        <authorList>
            <person name="Steensen K."/>
            <person name="Seneca J."/>
            <person name="Bartlau N."/>
            <person name="Yu X.A."/>
            <person name="Hussain F.A."/>
            <person name="Polz M.F."/>
        </authorList>
    </citation>
    <scope>NUCLEOTIDE SEQUENCE [LARGE SCALE GENOMIC DNA]</scope>
    <source>
        <strain evidence="2 3">10N.222.51.A1</strain>
    </source>
</reference>
<keyword evidence="1" id="KW-0472">Membrane</keyword>
<dbReference type="Proteomes" id="UP001570417">
    <property type="component" value="Unassembled WGS sequence"/>
</dbReference>
<accession>A0ABV4NHR0</accession>
<proteinExistence type="predicted"/>
<feature type="transmembrane region" description="Helical" evidence="1">
    <location>
        <begin position="169"/>
        <end position="189"/>
    </location>
</feature>
<feature type="transmembrane region" description="Helical" evidence="1">
    <location>
        <begin position="49"/>
        <end position="68"/>
    </location>
</feature>
<organism evidence="2 3">
    <name type="scientific">Vibrio gallaecicus</name>
    <dbReference type="NCBI Taxonomy" id="552386"/>
    <lineage>
        <taxon>Bacteria</taxon>
        <taxon>Pseudomonadati</taxon>
        <taxon>Pseudomonadota</taxon>
        <taxon>Gammaproteobacteria</taxon>
        <taxon>Vibrionales</taxon>
        <taxon>Vibrionaceae</taxon>
        <taxon>Vibrio</taxon>
    </lineage>
</organism>
<keyword evidence="1" id="KW-0812">Transmembrane</keyword>
<keyword evidence="1" id="KW-1133">Transmembrane helix</keyword>
<feature type="transmembrane region" description="Helical" evidence="1">
    <location>
        <begin position="12"/>
        <end position="29"/>
    </location>
</feature>
<dbReference type="EMBL" id="JBFRUW010000109">
    <property type="protein sequence ID" value="MFA0570701.1"/>
    <property type="molecule type" value="Genomic_DNA"/>
</dbReference>
<name>A0ABV4NHR0_9VIBR</name>
<protein>
    <submittedName>
        <fullName evidence="2">Uncharacterized protein</fullName>
    </submittedName>
</protein>
<sequence>MNEGFIRQRRNLYTVSGILLFCFLAQVKISQLSVVGISFSGFDKPEVTFWFLWCIWGYFFYRFIVYFYEYESCTFKNFWRREMGRYCDIYLIQLARSQCSGNYLNNASSYYQMKANGWTLSFQEEKDQDEIGGVIVENRIIKVYWWQILKYQIFGIIRFTTMTPAVTDYIFPFIGSLLVFVFAGILGLWQGALFEIIN</sequence>
<evidence type="ECO:0000256" key="1">
    <source>
        <dbReference type="SAM" id="Phobius"/>
    </source>
</evidence>
<keyword evidence="3" id="KW-1185">Reference proteome</keyword>
<dbReference type="RefSeq" id="WP_372268372.1">
    <property type="nucleotide sequence ID" value="NZ_JBFRUW010000109.1"/>
</dbReference>
<gene>
    <name evidence="2" type="ORF">AB4566_20815</name>
</gene>
<evidence type="ECO:0000313" key="2">
    <source>
        <dbReference type="EMBL" id="MFA0570701.1"/>
    </source>
</evidence>